<dbReference type="eggNOG" id="COG0019">
    <property type="taxonomic scope" value="Bacteria"/>
</dbReference>
<dbReference type="PRINTS" id="PR01182">
    <property type="entry name" value="ORNDCRBXLASE"/>
</dbReference>
<evidence type="ECO:0000256" key="3">
    <source>
        <dbReference type="ARBA" id="ARBA00022793"/>
    </source>
</evidence>
<dbReference type="CDD" id="cd00622">
    <property type="entry name" value="PLPDE_III_ODC"/>
    <property type="match status" value="1"/>
</dbReference>
<evidence type="ECO:0000256" key="5">
    <source>
        <dbReference type="ARBA" id="ARBA00023239"/>
    </source>
</evidence>
<evidence type="ECO:0000256" key="9">
    <source>
        <dbReference type="PIRSR" id="PIRSR600183-50"/>
    </source>
</evidence>
<evidence type="ECO:0000259" key="10">
    <source>
        <dbReference type="Pfam" id="PF02784"/>
    </source>
</evidence>
<dbReference type="Gene3D" id="3.20.20.10">
    <property type="entry name" value="Alanine racemase"/>
    <property type="match status" value="1"/>
</dbReference>
<comment type="pathway">
    <text evidence="6">Amine and polyamine biosynthesis; putrescine biosynthesis via L-ornithine pathway; putrescine from L-ornithine: step 1/1.</text>
</comment>
<dbReference type="PROSITE" id="PS00878">
    <property type="entry name" value="ODR_DC_2_1"/>
    <property type="match status" value="1"/>
</dbReference>
<feature type="domain" description="Orn/DAP/Arg decarboxylase 2 N-terminal" evidence="10">
    <location>
        <begin position="30"/>
        <end position="263"/>
    </location>
</feature>
<dbReference type="FunFam" id="3.20.20.10:FF:000008">
    <property type="entry name" value="Ornithine decarboxylase"/>
    <property type="match status" value="1"/>
</dbReference>
<dbReference type="SUPFAM" id="SSF50621">
    <property type="entry name" value="Alanine racemase C-terminal domain-like"/>
    <property type="match status" value="1"/>
</dbReference>
<dbReference type="InterPro" id="IPR009006">
    <property type="entry name" value="Ala_racemase/Decarboxylase_C"/>
</dbReference>
<gene>
    <name evidence="11" type="primary">ldc_2</name>
    <name evidence="11" type="ORF">SAMEA4364220_01350</name>
</gene>
<keyword evidence="12" id="KW-1185">Reference proteome</keyword>
<dbReference type="Pfam" id="PF02784">
    <property type="entry name" value="Orn_Arg_deC_N"/>
    <property type="match status" value="1"/>
</dbReference>
<evidence type="ECO:0000313" key="12">
    <source>
        <dbReference type="Proteomes" id="UP000215383"/>
    </source>
</evidence>
<dbReference type="GO" id="GO:0033387">
    <property type="term" value="P:putrescine biosynthetic process from arginine, via ornithine"/>
    <property type="evidence" value="ECO:0007669"/>
    <property type="project" value="TreeGrafter"/>
</dbReference>
<dbReference type="PROSITE" id="PS00879">
    <property type="entry name" value="ODR_DC_2_2"/>
    <property type="match status" value="1"/>
</dbReference>
<keyword evidence="5 11" id="KW-0456">Lyase</keyword>
<evidence type="ECO:0000313" key="11">
    <source>
        <dbReference type="EMBL" id="SNV00719.1"/>
    </source>
</evidence>
<comment type="similarity">
    <text evidence="2">Belongs to the Orn/Lys/Arg decarboxylase class-II family.</text>
</comment>
<evidence type="ECO:0000256" key="2">
    <source>
        <dbReference type="ARBA" id="ARBA00008872"/>
    </source>
</evidence>
<dbReference type="PANTHER" id="PTHR11482">
    <property type="entry name" value="ARGININE/DIAMINOPIMELATE/ORNITHINE DECARBOXYLASE"/>
    <property type="match status" value="1"/>
</dbReference>
<dbReference type="SUPFAM" id="SSF51419">
    <property type="entry name" value="PLP-binding barrel"/>
    <property type="match status" value="1"/>
</dbReference>
<name>A0A239TTD2_9FIRM</name>
<dbReference type="EC" id="4.1.1.17" evidence="7"/>
<evidence type="ECO:0000256" key="4">
    <source>
        <dbReference type="ARBA" id="ARBA00022898"/>
    </source>
</evidence>
<dbReference type="GO" id="GO:0005737">
    <property type="term" value="C:cytoplasm"/>
    <property type="evidence" value="ECO:0007669"/>
    <property type="project" value="TreeGrafter"/>
</dbReference>
<sequence length="374" mass="41652">MLMNSFKLTKENAEMLASQYATPMEVISIKHIEANYKLLQEHIPRLKIYYAIKANPATCILEKLRDLGSNFDVASDGEIEKLEKLKISGERMIYANPVKSQKGLEAAKKAGVKRMTFDSKTEVDKIVKYVPNAEVLVRVKINQSDAVVNLNIKSGADETDIIELLQYAKQKGLKAVGICFHVGSQTHSAQVYLSAFKLVRGLIDKARQNGIDIKYIDIGGGLPAPALQNDVDAIKIMTDINKCIEKYFADVEVWAEPGRYICASAVNILMSVIGKQQRSGRDWYYVDDGIYGCFSGKLFDHWDYDIRSFKNGEKTVATLAGPSCDSLDIVKNEMYCSKLEMGDLLIAVNAGAYSRVSATTFNGFSLPRTVVWKK</sequence>
<dbReference type="Proteomes" id="UP000215383">
    <property type="component" value="Chromosome 1"/>
</dbReference>
<dbReference type="PRINTS" id="PR01179">
    <property type="entry name" value="ODADCRBXLASE"/>
</dbReference>
<comment type="cofactor">
    <cofactor evidence="1 9">
        <name>pyridoxal 5'-phosphate</name>
        <dbReference type="ChEBI" id="CHEBI:597326"/>
    </cofactor>
</comment>
<feature type="modified residue" description="N6-(pyridoxal phosphate)lysine" evidence="9">
    <location>
        <position position="53"/>
    </location>
</feature>
<evidence type="ECO:0000256" key="6">
    <source>
        <dbReference type="ARBA" id="ARBA00034115"/>
    </source>
</evidence>
<dbReference type="InterPro" id="IPR029066">
    <property type="entry name" value="PLP-binding_barrel"/>
</dbReference>
<comment type="catalytic activity">
    <reaction evidence="8">
        <text>L-ornithine + H(+) = putrescine + CO2</text>
        <dbReference type="Rhea" id="RHEA:22964"/>
        <dbReference type="ChEBI" id="CHEBI:15378"/>
        <dbReference type="ChEBI" id="CHEBI:16526"/>
        <dbReference type="ChEBI" id="CHEBI:46911"/>
        <dbReference type="ChEBI" id="CHEBI:326268"/>
        <dbReference type="EC" id="4.1.1.17"/>
    </reaction>
</comment>
<accession>A0A239TTD2</accession>
<dbReference type="AlphaFoldDB" id="A0A239TTD2"/>
<feature type="active site" description="Proton donor" evidence="9">
    <location>
        <position position="324"/>
    </location>
</feature>
<dbReference type="InterPro" id="IPR022644">
    <property type="entry name" value="De-COase2_N"/>
</dbReference>
<evidence type="ECO:0000256" key="7">
    <source>
        <dbReference type="ARBA" id="ARBA00034138"/>
    </source>
</evidence>
<organism evidence="11 12">
    <name type="scientific">Megamonas hypermegale</name>
    <dbReference type="NCBI Taxonomy" id="158847"/>
    <lineage>
        <taxon>Bacteria</taxon>
        <taxon>Bacillati</taxon>
        <taxon>Bacillota</taxon>
        <taxon>Negativicutes</taxon>
        <taxon>Selenomonadales</taxon>
        <taxon>Selenomonadaceae</taxon>
        <taxon>Megamonas</taxon>
    </lineage>
</organism>
<dbReference type="EMBL" id="LT906446">
    <property type="protein sequence ID" value="SNV00719.1"/>
    <property type="molecule type" value="Genomic_DNA"/>
</dbReference>
<reference evidence="11 12" key="1">
    <citation type="submission" date="2017-06" db="EMBL/GenBank/DDBJ databases">
        <authorList>
            <consortium name="Pathogen Informatics"/>
        </authorList>
    </citation>
    <scope>NUCLEOTIDE SEQUENCE [LARGE SCALE GENOMIC DNA]</scope>
    <source>
        <strain evidence="11 12">NCTC10570</strain>
    </source>
</reference>
<dbReference type="PANTHER" id="PTHR11482:SF6">
    <property type="entry name" value="ORNITHINE DECARBOXYLASE 1-RELATED"/>
    <property type="match status" value="1"/>
</dbReference>
<dbReference type="InterPro" id="IPR000183">
    <property type="entry name" value="Orn/DAP/Arg_de-COase"/>
</dbReference>
<dbReference type="InterPro" id="IPR002433">
    <property type="entry name" value="Orn_de-COase"/>
</dbReference>
<dbReference type="InterPro" id="IPR022653">
    <property type="entry name" value="De-COase2_pyr-phos_BS"/>
</dbReference>
<dbReference type="GO" id="GO:0004586">
    <property type="term" value="F:ornithine decarboxylase activity"/>
    <property type="evidence" value="ECO:0007669"/>
    <property type="project" value="UniProtKB-EC"/>
</dbReference>
<keyword evidence="4 9" id="KW-0663">Pyridoxal phosphate</keyword>
<keyword evidence="3" id="KW-0210">Decarboxylase</keyword>
<evidence type="ECO:0000256" key="1">
    <source>
        <dbReference type="ARBA" id="ARBA00001933"/>
    </source>
</evidence>
<protein>
    <recommendedName>
        <fullName evidence="7">ornithine decarboxylase</fullName>
        <ecNumber evidence="7">4.1.1.17</ecNumber>
    </recommendedName>
</protein>
<proteinExistence type="inferred from homology"/>
<dbReference type="Gene3D" id="2.40.37.10">
    <property type="entry name" value="Lyase, Ornithine Decarboxylase, Chain A, domain 1"/>
    <property type="match status" value="1"/>
</dbReference>
<evidence type="ECO:0000256" key="8">
    <source>
        <dbReference type="ARBA" id="ARBA00049127"/>
    </source>
</evidence>
<dbReference type="InterPro" id="IPR022657">
    <property type="entry name" value="De-COase2_CS"/>
</dbReference>